<dbReference type="PANTHER" id="PTHR45436:SF1">
    <property type="entry name" value="SENSOR PROTEIN QSEC"/>
    <property type="match status" value="1"/>
</dbReference>
<dbReference type="PROSITE" id="PS50109">
    <property type="entry name" value="HIS_KIN"/>
    <property type="match status" value="1"/>
</dbReference>
<feature type="domain" description="HAMP" evidence="13">
    <location>
        <begin position="189"/>
        <end position="241"/>
    </location>
</feature>
<dbReference type="SUPFAM" id="SSF55874">
    <property type="entry name" value="ATPase domain of HSP90 chaperone/DNA topoisomerase II/histidine kinase"/>
    <property type="match status" value="1"/>
</dbReference>
<dbReference type="Pfam" id="PF08521">
    <property type="entry name" value="2CSK_N"/>
    <property type="match status" value="1"/>
</dbReference>
<dbReference type="SMART" id="SM00388">
    <property type="entry name" value="HisKA"/>
    <property type="match status" value="1"/>
</dbReference>
<evidence type="ECO:0000256" key="6">
    <source>
        <dbReference type="ARBA" id="ARBA00022692"/>
    </source>
</evidence>
<dbReference type="InterPro" id="IPR036890">
    <property type="entry name" value="HATPase_C_sf"/>
</dbReference>
<dbReference type="Pfam" id="PF02518">
    <property type="entry name" value="HATPase_c"/>
    <property type="match status" value="1"/>
</dbReference>
<keyword evidence="8 11" id="KW-1133">Transmembrane helix</keyword>
<dbReference type="CDD" id="cd00082">
    <property type="entry name" value="HisKA"/>
    <property type="match status" value="1"/>
</dbReference>
<dbReference type="InterPro" id="IPR003594">
    <property type="entry name" value="HATPase_dom"/>
</dbReference>
<dbReference type="InterPro" id="IPR050428">
    <property type="entry name" value="TCS_sensor_his_kinase"/>
</dbReference>
<dbReference type="InterPro" id="IPR004358">
    <property type="entry name" value="Sig_transdc_His_kin-like_C"/>
</dbReference>
<keyword evidence="4" id="KW-0597">Phosphoprotein</keyword>
<evidence type="ECO:0000313" key="14">
    <source>
        <dbReference type="EMBL" id="BDG04180.1"/>
    </source>
</evidence>
<dbReference type="InterPro" id="IPR013727">
    <property type="entry name" value="2CSK_N"/>
</dbReference>
<dbReference type="InterPro" id="IPR005467">
    <property type="entry name" value="His_kinase_dom"/>
</dbReference>
<gene>
    <name evidence="14" type="ORF">AMOR_31760</name>
</gene>
<dbReference type="SUPFAM" id="SSF47384">
    <property type="entry name" value="Homodimeric domain of signal transducing histidine kinase"/>
    <property type="match status" value="1"/>
</dbReference>
<dbReference type="RefSeq" id="WP_248352549.1">
    <property type="nucleotide sequence ID" value="NZ_AP025591.1"/>
</dbReference>
<dbReference type="EMBL" id="AP025591">
    <property type="protein sequence ID" value="BDG04180.1"/>
    <property type="molecule type" value="Genomic_DNA"/>
</dbReference>
<dbReference type="Proteomes" id="UP001162891">
    <property type="component" value="Chromosome"/>
</dbReference>
<keyword evidence="7 14" id="KW-0418">Kinase</keyword>
<dbReference type="PROSITE" id="PS50885">
    <property type="entry name" value="HAMP"/>
    <property type="match status" value="1"/>
</dbReference>
<keyword evidence="15" id="KW-1185">Reference proteome</keyword>
<organism evidence="14 15">
    <name type="scientific">Anaeromyxobacter oryzae</name>
    <dbReference type="NCBI Taxonomy" id="2918170"/>
    <lineage>
        <taxon>Bacteria</taxon>
        <taxon>Pseudomonadati</taxon>
        <taxon>Myxococcota</taxon>
        <taxon>Myxococcia</taxon>
        <taxon>Myxococcales</taxon>
        <taxon>Cystobacterineae</taxon>
        <taxon>Anaeromyxobacteraceae</taxon>
        <taxon>Anaeromyxobacter</taxon>
    </lineage>
</organism>
<dbReference type="GO" id="GO:0016301">
    <property type="term" value="F:kinase activity"/>
    <property type="evidence" value="ECO:0007669"/>
    <property type="project" value="UniProtKB-KW"/>
</dbReference>
<name>A0ABM7WXH2_9BACT</name>
<evidence type="ECO:0000256" key="2">
    <source>
        <dbReference type="ARBA" id="ARBA00004370"/>
    </source>
</evidence>
<evidence type="ECO:0000313" key="15">
    <source>
        <dbReference type="Proteomes" id="UP001162891"/>
    </source>
</evidence>
<keyword evidence="10 11" id="KW-0472">Membrane</keyword>
<evidence type="ECO:0000256" key="3">
    <source>
        <dbReference type="ARBA" id="ARBA00012438"/>
    </source>
</evidence>
<evidence type="ECO:0000259" key="12">
    <source>
        <dbReference type="PROSITE" id="PS50109"/>
    </source>
</evidence>
<feature type="transmembrane region" description="Helical" evidence="11">
    <location>
        <begin position="170"/>
        <end position="189"/>
    </location>
</feature>
<feature type="domain" description="Histidine kinase" evidence="12">
    <location>
        <begin position="249"/>
        <end position="462"/>
    </location>
</feature>
<sequence>MTGRSLRSQLLLWLLIPLGALWAVDAAWTFFTVRSIVNAAYDRSLYASVLAISERVTLSENATPVVDIPPVALEVLDTATQERIFYRVGYRIGDGREVFLTGYPDLPAPPSAAPGGAPVYYDGEYRNEPVRISALETRYPTNPPVVVRAQVAETVGGRGSRTQDLVLRELLTQMTLILLATGITGFGVWRGLRPLRHVSRDVSSRSASDLTPVAPQDVPDEVSPLVFAVNELMSRLRSTLEAQRRFIADASHQLRTPLAVIQAKAELVLREEDPTALVRAAADLYEHSKATTHLATQLLSLARTDPEQAGQPRVLDLHELAGEACAALVPDAFARGVDLGFDGDGPARILGRDVLLREALVNLVQNVIRHGARPGNATVSVAATERGEIVLAVEDDGPGIPEAERRRVLERFYRIPGTRESGAGLGLAIVSQIAEAHGATLHLLDGAGGRGLRVELRFPPAA</sequence>
<evidence type="ECO:0000256" key="9">
    <source>
        <dbReference type="ARBA" id="ARBA00023012"/>
    </source>
</evidence>
<comment type="catalytic activity">
    <reaction evidence="1">
        <text>ATP + protein L-histidine = ADP + protein N-phospho-L-histidine.</text>
        <dbReference type="EC" id="2.7.13.3"/>
    </reaction>
</comment>
<dbReference type="PRINTS" id="PR00344">
    <property type="entry name" value="BCTRLSENSOR"/>
</dbReference>
<dbReference type="InterPro" id="IPR036097">
    <property type="entry name" value="HisK_dim/P_sf"/>
</dbReference>
<dbReference type="SMART" id="SM00304">
    <property type="entry name" value="HAMP"/>
    <property type="match status" value="1"/>
</dbReference>
<reference evidence="15" key="1">
    <citation type="journal article" date="2022" name="Int. J. Syst. Evol. Microbiol.">
        <title>Anaeromyxobacter oryzae sp. nov., Anaeromyxobacter diazotrophicus sp. nov. and Anaeromyxobacter paludicola sp. nov., isolated from paddy soils.</title>
        <authorList>
            <person name="Itoh H."/>
            <person name="Xu Z."/>
            <person name="Mise K."/>
            <person name="Masuda Y."/>
            <person name="Ushijima N."/>
            <person name="Hayakawa C."/>
            <person name="Shiratori Y."/>
            <person name="Senoo K."/>
        </authorList>
    </citation>
    <scope>NUCLEOTIDE SEQUENCE [LARGE SCALE GENOMIC DNA]</scope>
    <source>
        <strain evidence="15">Red232</strain>
    </source>
</reference>
<accession>A0ABM7WXH2</accession>
<evidence type="ECO:0000256" key="1">
    <source>
        <dbReference type="ARBA" id="ARBA00000085"/>
    </source>
</evidence>
<proteinExistence type="predicted"/>
<keyword evidence="6 11" id="KW-0812">Transmembrane</keyword>
<evidence type="ECO:0000259" key="13">
    <source>
        <dbReference type="PROSITE" id="PS50885"/>
    </source>
</evidence>
<evidence type="ECO:0000256" key="10">
    <source>
        <dbReference type="ARBA" id="ARBA00023136"/>
    </source>
</evidence>
<evidence type="ECO:0000256" key="11">
    <source>
        <dbReference type="SAM" id="Phobius"/>
    </source>
</evidence>
<protein>
    <recommendedName>
        <fullName evidence="3">histidine kinase</fullName>
        <ecNumber evidence="3">2.7.13.3</ecNumber>
    </recommendedName>
</protein>
<dbReference type="InterPro" id="IPR003660">
    <property type="entry name" value="HAMP_dom"/>
</dbReference>
<keyword evidence="9" id="KW-0902">Two-component regulatory system</keyword>
<dbReference type="Gene3D" id="1.10.287.130">
    <property type="match status" value="1"/>
</dbReference>
<evidence type="ECO:0000256" key="4">
    <source>
        <dbReference type="ARBA" id="ARBA00022553"/>
    </source>
</evidence>
<dbReference type="Pfam" id="PF00512">
    <property type="entry name" value="HisKA"/>
    <property type="match status" value="1"/>
</dbReference>
<dbReference type="Gene3D" id="3.30.565.10">
    <property type="entry name" value="Histidine kinase-like ATPase, C-terminal domain"/>
    <property type="match status" value="1"/>
</dbReference>
<dbReference type="PANTHER" id="PTHR45436">
    <property type="entry name" value="SENSOR HISTIDINE KINASE YKOH"/>
    <property type="match status" value="1"/>
</dbReference>
<comment type="subcellular location">
    <subcellularLocation>
        <location evidence="2">Membrane</location>
    </subcellularLocation>
</comment>
<keyword evidence="5" id="KW-0808">Transferase</keyword>
<dbReference type="EC" id="2.7.13.3" evidence="3"/>
<evidence type="ECO:0000256" key="8">
    <source>
        <dbReference type="ARBA" id="ARBA00022989"/>
    </source>
</evidence>
<dbReference type="InterPro" id="IPR003661">
    <property type="entry name" value="HisK_dim/P_dom"/>
</dbReference>
<evidence type="ECO:0000256" key="7">
    <source>
        <dbReference type="ARBA" id="ARBA00022777"/>
    </source>
</evidence>
<dbReference type="SMART" id="SM00387">
    <property type="entry name" value="HATPase_c"/>
    <property type="match status" value="1"/>
</dbReference>
<evidence type="ECO:0000256" key="5">
    <source>
        <dbReference type="ARBA" id="ARBA00022679"/>
    </source>
</evidence>
<dbReference type="CDD" id="cd00075">
    <property type="entry name" value="HATPase"/>
    <property type="match status" value="1"/>
</dbReference>